<dbReference type="GO" id="GO:0012505">
    <property type="term" value="C:endomembrane system"/>
    <property type="evidence" value="ECO:0007669"/>
    <property type="project" value="UniProtKB-SubCell"/>
</dbReference>
<keyword evidence="3 6" id="KW-1133">Transmembrane helix</keyword>
<dbReference type="PANTHER" id="PTHR31851">
    <property type="entry name" value="FE(2+)/MN(2+) TRANSPORTER PCL1"/>
    <property type="match status" value="1"/>
</dbReference>
<proteinExistence type="predicted"/>
<feature type="transmembrane region" description="Helical" evidence="6">
    <location>
        <begin position="202"/>
        <end position="220"/>
    </location>
</feature>
<dbReference type="EMBL" id="QJSP01000019">
    <property type="protein sequence ID" value="PYE12939.1"/>
    <property type="molecule type" value="Genomic_DNA"/>
</dbReference>
<protein>
    <submittedName>
        <fullName evidence="7">VIT1/CCC1 family predicted Fe2+/Mn2+ transporter</fullName>
    </submittedName>
</protein>
<evidence type="ECO:0000256" key="2">
    <source>
        <dbReference type="ARBA" id="ARBA00022692"/>
    </source>
</evidence>
<comment type="caution">
    <text evidence="7">The sequence shown here is derived from an EMBL/GenBank/DDBJ whole genome shotgun (WGS) entry which is preliminary data.</text>
</comment>
<dbReference type="Proteomes" id="UP000247591">
    <property type="component" value="Unassembled WGS sequence"/>
</dbReference>
<evidence type="ECO:0000256" key="1">
    <source>
        <dbReference type="ARBA" id="ARBA00004127"/>
    </source>
</evidence>
<reference evidence="7 8" key="1">
    <citation type="submission" date="2018-06" db="EMBL/GenBank/DDBJ databases">
        <title>Genomic Encyclopedia of Type Strains, Phase IV (KMG-IV): sequencing the most valuable type-strain genomes for metagenomic binning, comparative biology and taxonomic classification.</title>
        <authorList>
            <person name="Goeker M."/>
        </authorList>
    </citation>
    <scope>NUCLEOTIDE SEQUENCE [LARGE SCALE GENOMIC DNA]</scope>
    <source>
        <strain evidence="7 8">DSM 45521</strain>
    </source>
</reference>
<evidence type="ECO:0000313" key="8">
    <source>
        <dbReference type="Proteomes" id="UP000247591"/>
    </source>
</evidence>
<dbReference type="InterPro" id="IPR008217">
    <property type="entry name" value="Ccc1_fam"/>
</dbReference>
<comment type="subcellular location">
    <subcellularLocation>
        <location evidence="1">Endomembrane system</location>
        <topology evidence="1">Multi-pass membrane protein</topology>
    </subcellularLocation>
</comment>
<evidence type="ECO:0000256" key="4">
    <source>
        <dbReference type="ARBA" id="ARBA00023136"/>
    </source>
</evidence>
<dbReference type="Pfam" id="PF01988">
    <property type="entry name" value="VIT1"/>
    <property type="match status" value="1"/>
</dbReference>
<feature type="transmembrane region" description="Helical" evidence="6">
    <location>
        <begin position="175"/>
        <end position="196"/>
    </location>
</feature>
<evidence type="ECO:0000313" key="7">
    <source>
        <dbReference type="EMBL" id="PYE12939.1"/>
    </source>
</evidence>
<keyword evidence="2 6" id="KW-0812">Transmembrane</keyword>
<gene>
    <name evidence="7" type="ORF">DFR67_11945</name>
</gene>
<evidence type="ECO:0000256" key="6">
    <source>
        <dbReference type="SAM" id="Phobius"/>
    </source>
</evidence>
<feature type="transmembrane region" description="Helical" evidence="6">
    <location>
        <begin position="232"/>
        <end position="253"/>
    </location>
</feature>
<keyword evidence="4 6" id="KW-0472">Membrane</keyword>
<name>A0A318RUB9_WILLI</name>
<accession>A0A318RUB9</accession>
<dbReference type="GO" id="GO:0030026">
    <property type="term" value="P:intracellular manganese ion homeostasis"/>
    <property type="evidence" value="ECO:0007669"/>
    <property type="project" value="InterPro"/>
</dbReference>
<feature type="compositionally biased region" description="Basic and acidic residues" evidence="5">
    <location>
        <begin position="11"/>
        <end position="32"/>
    </location>
</feature>
<feature type="region of interest" description="Disordered" evidence="5">
    <location>
        <begin position="1"/>
        <end position="32"/>
    </location>
</feature>
<sequence>MPAPLPPDDLPPDHLPPDEEPHPPDEGVDEVGHTHANVAGGRLRAATFGAMDGLVTNISLVAGVGASGASGQTIILSGMSGLVAGAFSMALGEFTSVTTQNEQVDAEVLVERRELARHPKAELDELIELFVDLGMREETAAAAAAEIHLDSDKAVNLHLTHELGLDPDDQPSPMVAAVSSFVMFSLGAIIPLLTYLAGFESLTVALLVGAVGLLLAGGLASRFTSQPIWKGALRQLAFGAIAAGATYFVGYLIGVPATG</sequence>
<dbReference type="GO" id="GO:0005384">
    <property type="term" value="F:manganese ion transmembrane transporter activity"/>
    <property type="evidence" value="ECO:0007669"/>
    <property type="project" value="InterPro"/>
</dbReference>
<organism evidence="7 8">
    <name type="scientific">Williamsia limnetica</name>
    <dbReference type="NCBI Taxonomy" id="882452"/>
    <lineage>
        <taxon>Bacteria</taxon>
        <taxon>Bacillati</taxon>
        <taxon>Actinomycetota</taxon>
        <taxon>Actinomycetes</taxon>
        <taxon>Mycobacteriales</taxon>
        <taxon>Nocardiaceae</taxon>
        <taxon>Williamsia</taxon>
    </lineage>
</organism>
<evidence type="ECO:0000256" key="5">
    <source>
        <dbReference type="SAM" id="MobiDB-lite"/>
    </source>
</evidence>
<keyword evidence="8" id="KW-1185">Reference proteome</keyword>
<evidence type="ECO:0000256" key="3">
    <source>
        <dbReference type="ARBA" id="ARBA00022989"/>
    </source>
</evidence>
<dbReference type="AlphaFoldDB" id="A0A318RUB9"/>